<accession>I3UE51</accession>
<evidence type="ECO:0000313" key="1">
    <source>
        <dbReference type="EMBL" id="AFK63289.1"/>
    </source>
</evidence>
<evidence type="ECO:0000313" key="2">
    <source>
        <dbReference type="Proteomes" id="UP000005267"/>
    </source>
</evidence>
<dbReference type="EMBL" id="CP003555">
    <property type="protein sequence ID" value="AFK63289.1"/>
    <property type="molecule type" value="Genomic_DNA"/>
</dbReference>
<dbReference type="STRING" id="1036672.TKWG_16815"/>
<dbReference type="KEGG" id="aka:TKWG_16815"/>
<dbReference type="Proteomes" id="UP000005267">
    <property type="component" value="Chromosome"/>
</dbReference>
<keyword evidence="2" id="KW-1185">Reference proteome</keyword>
<dbReference type="AlphaFoldDB" id="I3UE51"/>
<gene>
    <name evidence="1" type="ordered locus">TKWG_16815</name>
</gene>
<sequence>MSFIQATAAVPFALVAEIGSDRLFIGASTAAGDKDGERQDNGTSAKCLNGHVSFSQRGVAAIL</sequence>
<protein>
    <submittedName>
        <fullName evidence="1">Uncharacterized protein</fullName>
    </submittedName>
</protein>
<organism evidence="1 2">
    <name type="scientific">Advenella kashmirensis (strain DSM 17095 / LMG 22695 / WT001)</name>
    <name type="common">Tetrathiobacter kashmirensis</name>
    <dbReference type="NCBI Taxonomy" id="1036672"/>
    <lineage>
        <taxon>Bacteria</taxon>
        <taxon>Pseudomonadati</taxon>
        <taxon>Pseudomonadota</taxon>
        <taxon>Betaproteobacteria</taxon>
        <taxon>Burkholderiales</taxon>
        <taxon>Alcaligenaceae</taxon>
    </lineage>
</organism>
<reference evidence="1 2" key="1">
    <citation type="journal article" date="2011" name="J. Bacteriol.">
        <title>Whole-genome shotgun sequencing of the sulfur-oxidizing chemoautotroph Tetrathiobacter kashmirensis.</title>
        <authorList>
            <person name="Ghosh W."/>
            <person name="George A."/>
            <person name="Agarwal A."/>
            <person name="Raj P."/>
            <person name="Alam M."/>
            <person name="Pyne P."/>
            <person name="Das Gupta S.K."/>
        </authorList>
    </citation>
    <scope>NUCLEOTIDE SEQUENCE [LARGE SCALE GENOMIC DNA]</scope>
    <source>
        <strain evidence="1 2">WT001</strain>
    </source>
</reference>
<name>I3UE51_ADVKW</name>
<proteinExistence type="predicted"/>
<dbReference type="HOGENOM" id="CLU_2875632_0_0_4"/>
<reference evidence="2" key="2">
    <citation type="journal article" date="2013" name="PLoS ONE">
        <title>Genome implosion elicits host-confinement in Alcaligenaceae: evidence from the comparative genomics of Tetrathiobacter kashmirensis, a pathogen in the making.</title>
        <authorList>
            <person name="Ghosh W."/>
            <person name="Alam M."/>
            <person name="Roy C."/>
            <person name="Pyne P."/>
            <person name="George A."/>
            <person name="Chakraborty R."/>
            <person name="Majumder S."/>
            <person name="Agarwal A."/>
            <person name="Chakraborty S."/>
            <person name="Majumdar S."/>
            <person name="Gupta S.K."/>
        </authorList>
    </citation>
    <scope>NUCLEOTIDE SEQUENCE [LARGE SCALE GENOMIC DNA]</scope>
    <source>
        <strain evidence="2">WT001</strain>
    </source>
</reference>